<accession>A0A172QSR5</accession>
<evidence type="ECO:0000313" key="3">
    <source>
        <dbReference type="EMBL" id="ANE03726.1"/>
    </source>
</evidence>
<dbReference type="KEGG" id="ccjz:ccrud_05555"/>
<dbReference type="OrthoDB" id="4774997at2"/>
<organism evidence="3 4">
    <name type="scientific">Corynebacterium crudilactis</name>
    <dbReference type="NCBI Taxonomy" id="1652495"/>
    <lineage>
        <taxon>Bacteria</taxon>
        <taxon>Bacillati</taxon>
        <taxon>Actinomycetota</taxon>
        <taxon>Actinomycetes</taxon>
        <taxon>Mycobacteriales</taxon>
        <taxon>Corynebacteriaceae</taxon>
        <taxon>Corynebacterium</taxon>
    </lineage>
</organism>
<keyword evidence="2" id="KW-0812">Transmembrane</keyword>
<evidence type="ECO:0000256" key="1">
    <source>
        <dbReference type="SAM" id="MobiDB-lite"/>
    </source>
</evidence>
<name>A0A172QSR5_9CORY</name>
<evidence type="ECO:0000256" key="2">
    <source>
        <dbReference type="SAM" id="Phobius"/>
    </source>
</evidence>
<dbReference type="STRING" id="1652495.ccrud_05555"/>
<gene>
    <name evidence="3" type="ORF">ccrud_05555</name>
</gene>
<feature type="region of interest" description="Disordered" evidence="1">
    <location>
        <begin position="41"/>
        <end position="60"/>
    </location>
</feature>
<protein>
    <submittedName>
        <fullName evidence="3">Uncharacterized protein</fullName>
    </submittedName>
</protein>
<evidence type="ECO:0000313" key="4">
    <source>
        <dbReference type="Proteomes" id="UP000076929"/>
    </source>
</evidence>
<reference evidence="3 4" key="1">
    <citation type="submission" date="2016-05" db="EMBL/GenBank/DDBJ databases">
        <title>Complete genome sequence of Corynebacterium crudilactis, a new Corynebacterium species isolated from raw cow's milk.</title>
        <authorList>
            <person name="Christian R."/>
            <person name="Zimmermann J."/>
            <person name="Lipski A."/>
            <person name="Kalinowski J."/>
        </authorList>
    </citation>
    <scope>NUCLEOTIDE SEQUENCE [LARGE SCALE GENOMIC DNA]</scope>
    <source>
        <strain evidence="3 4">JZ16</strain>
    </source>
</reference>
<dbReference type="Proteomes" id="UP000076929">
    <property type="component" value="Chromosome"/>
</dbReference>
<keyword evidence="2" id="KW-0472">Membrane</keyword>
<keyword evidence="4" id="KW-1185">Reference proteome</keyword>
<keyword evidence="2" id="KW-1133">Transmembrane helix</keyword>
<dbReference type="EMBL" id="CP015622">
    <property type="protein sequence ID" value="ANE03726.1"/>
    <property type="molecule type" value="Genomic_DNA"/>
</dbReference>
<sequence length="249" mass="26341">MSLRKSVSVIGIVVAISLIVYIIWGFLGSNNDVSNESQNISMRDASGDMGSDSEEAVSSADGAQVEIVDSGFGQDSNSARAVVIAKSSGGSLTGEFVTATVNFLDESGAILATEERVEGLDWEGQELALPVFHYKEDPNSPEIASIEAFLSVSDFGLSQSDKTVLPVLETTEISNPYIDSYTASFGFKNDSAEDFKNLRVSVACYNEHADIIGGGDVYPTLVPAGGSIRMDVIVTVSEMPASCKAYVGH</sequence>
<proteinExistence type="predicted"/>
<feature type="transmembrane region" description="Helical" evidence="2">
    <location>
        <begin position="7"/>
        <end position="27"/>
    </location>
</feature>
<dbReference type="AlphaFoldDB" id="A0A172QSR5"/>